<feature type="region of interest" description="Disordered" evidence="1">
    <location>
        <begin position="1"/>
        <end position="27"/>
    </location>
</feature>
<dbReference type="EMBL" id="LAZR01021022">
    <property type="protein sequence ID" value="KKL86753.1"/>
    <property type="molecule type" value="Genomic_DNA"/>
</dbReference>
<evidence type="ECO:0000313" key="2">
    <source>
        <dbReference type="EMBL" id="KKL86753.1"/>
    </source>
</evidence>
<organism evidence="2">
    <name type="scientific">marine sediment metagenome</name>
    <dbReference type="NCBI Taxonomy" id="412755"/>
    <lineage>
        <taxon>unclassified sequences</taxon>
        <taxon>metagenomes</taxon>
        <taxon>ecological metagenomes</taxon>
    </lineage>
</organism>
<evidence type="ECO:0000256" key="1">
    <source>
        <dbReference type="SAM" id="MobiDB-lite"/>
    </source>
</evidence>
<sequence length="90" mass="10014">MPTSRPPRPRPIRNIAPISPPIFNEEEETERDARLGERIQIVGENSIGTTPVGLQDAPDAPQEVRLFVKGTNAGYDSVKDIYILFQSVLQ</sequence>
<name>A0A0F9FKG5_9ZZZZ</name>
<feature type="non-terminal residue" evidence="2">
    <location>
        <position position="90"/>
    </location>
</feature>
<protein>
    <submittedName>
        <fullName evidence="2">Uncharacterized protein</fullName>
    </submittedName>
</protein>
<comment type="caution">
    <text evidence="2">The sequence shown here is derived from an EMBL/GenBank/DDBJ whole genome shotgun (WGS) entry which is preliminary data.</text>
</comment>
<accession>A0A0F9FKG5</accession>
<proteinExistence type="predicted"/>
<dbReference type="AlphaFoldDB" id="A0A0F9FKG5"/>
<reference evidence="2" key="1">
    <citation type="journal article" date="2015" name="Nature">
        <title>Complex archaea that bridge the gap between prokaryotes and eukaryotes.</title>
        <authorList>
            <person name="Spang A."/>
            <person name="Saw J.H."/>
            <person name="Jorgensen S.L."/>
            <person name="Zaremba-Niedzwiedzka K."/>
            <person name="Martijn J."/>
            <person name="Lind A.E."/>
            <person name="van Eijk R."/>
            <person name="Schleper C."/>
            <person name="Guy L."/>
            <person name="Ettema T.J."/>
        </authorList>
    </citation>
    <scope>NUCLEOTIDE SEQUENCE</scope>
</reference>
<gene>
    <name evidence="2" type="ORF">LCGC14_1941510</name>
</gene>